<evidence type="ECO:0000256" key="10">
    <source>
        <dbReference type="PIRSR" id="PIRSR000463-1"/>
    </source>
</evidence>
<feature type="domain" description="Glycosyl hydrolase family 13 catalytic" evidence="11">
    <location>
        <begin position="147"/>
        <end position="503"/>
    </location>
</feature>
<dbReference type="SUPFAM" id="SSF51445">
    <property type="entry name" value="(Trans)glycosidases"/>
    <property type="match status" value="1"/>
</dbReference>
<dbReference type="SUPFAM" id="SSF51011">
    <property type="entry name" value="Glycosyl hydrolase domain"/>
    <property type="match status" value="1"/>
</dbReference>
<evidence type="ECO:0000259" key="11">
    <source>
        <dbReference type="SMART" id="SM00642"/>
    </source>
</evidence>
<comment type="pathway">
    <text evidence="2 9">Glycan biosynthesis; glycogen biosynthesis.</text>
</comment>
<evidence type="ECO:0000256" key="6">
    <source>
        <dbReference type="ARBA" id="ARBA00022679"/>
    </source>
</evidence>
<evidence type="ECO:0000256" key="5">
    <source>
        <dbReference type="ARBA" id="ARBA00022676"/>
    </source>
</evidence>
<evidence type="ECO:0000256" key="7">
    <source>
        <dbReference type="ARBA" id="ARBA00023056"/>
    </source>
</evidence>
<dbReference type="FunFam" id="3.20.20.80:FF:000003">
    <property type="entry name" value="1,4-alpha-glucan branching enzyme GlgB"/>
    <property type="match status" value="1"/>
</dbReference>
<dbReference type="GO" id="GO:0004553">
    <property type="term" value="F:hydrolase activity, hydrolyzing O-glycosyl compounds"/>
    <property type="evidence" value="ECO:0007669"/>
    <property type="project" value="InterPro"/>
</dbReference>
<dbReference type="InterPro" id="IPR004193">
    <property type="entry name" value="Glyco_hydro_13_N"/>
</dbReference>
<dbReference type="NCBIfam" id="NF008967">
    <property type="entry name" value="PRK12313.1"/>
    <property type="match status" value="1"/>
</dbReference>
<dbReference type="GO" id="GO:0005978">
    <property type="term" value="P:glycogen biosynthetic process"/>
    <property type="evidence" value="ECO:0007669"/>
    <property type="project" value="UniProtKB-UniRule"/>
</dbReference>
<dbReference type="SMART" id="SM00642">
    <property type="entry name" value="Aamy"/>
    <property type="match status" value="1"/>
</dbReference>
<reference evidence="12 13" key="1">
    <citation type="submission" date="2020-10" db="EMBL/GenBank/DDBJ databases">
        <title>Ca. Dormibacterota MAGs.</title>
        <authorList>
            <person name="Montgomery K."/>
        </authorList>
    </citation>
    <scope>NUCLEOTIDE SEQUENCE [LARGE SCALE GENOMIC DNA]</scope>
    <source>
        <strain evidence="12">SC8811_S16_3</strain>
    </source>
</reference>
<dbReference type="CDD" id="cd11322">
    <property type="entry name" value="AmyAc_Glg_BE"/>
    <property type="match status" value="1"/>
</dbReference>
<evidence type="ECO:0000313" key="13">
    <source>
        <dbReference type="Proteomes" id="UP000620075"/>
    </source>
</evidence>
<dbReference type="GO" id="GO:0043169">
    <property type="term" value="F:cation binding"/>
    <property type="evidence" value="ECO:0007669"/>
    <property type="project" value="InterPro"/>
</dbReference>
<evidence type="ECO:0000313" key="12">
    <source>
        <dbReference type="EMBL" id="MBJ7604656.1"/>
    </source>
</evidence>
<dbReference type="InterPro" id="IPR006047">
    <property type="entry name" value="GH13_cat_dom"/>
</dbReference>
<evidence type="ECO:0000256" key="9">
    <source>
        <dbReference type="HAMAP-Rule" id="MF_00685"/>
    </source>
</evidence>
<keyword evidence="8 9" id="KW-0119">Carbohydrate metabolism</keyword>
<dbReference type="Proteomes" id="UP000620075">
    <property type="component" value="Unassembled WGS sequence"/>
</dbReference>
<evidence type="ECO:0000256" key="1">
    <source>
        <dbReference type="ARBA" id="ARBA00000826"/>
    </source>
</evidence>
<dbReference type="GO" id="GO:0005829">
    <property type="term" value="C:cytosol"/>
    <property type="evidence" value="ECO:0007669"/>
    <property type="project" value="TreeGrafter"/>
</dbReference>
<protein>
    <recommendedName>
        <fullName evidence="9">1,4-alpha-glucan branching enzyme GlgB</fullName>
        <ecNumber evidence="9">2.4.1.18</ecNumber>
    </recommendedName>
    <alternativeName>
        <fullName evidence="9">1,4-alpha-D-glucan:1,4-alpha-D-glucan 6-glucosyl-transferase</fullName>
    </alternativeName>
    <alternativeName>
        <fullName evidence="9">Alpha-(1-&gt;4)-glucan branching enzyme</fullName>
    </alternativeName>
    <alternativeName>
        <fullName evidence="9">Glycogen branching enzyme</fullName>
        <shortName evidence="9">BE</shortName>
    </alternativeName>
</protein>
<comment type="similarity">
    <text evidence="3 9">Belongs to the glycosyl hydrolase 13 family. GlgB subfamily.</text>
</comment>
<dbReference type="PIRSF" id="PIRSF000463">
    <property type="entry name" value="GlgB"/>
    <property type="match status" value="1"/>
</dbReference>
<comment type="catalytic activity">
    <reaction evidence="1 9">
        <text>Transfers a segment of a (1-&gt;4)-alpha-D-glucan chain to a primary hydroxy group in a similar glucan chain.</text>
        <dbReference type="EC" id="2.4.1.18"/>
    </reaction>
</comment>
<dbReference type="Gene3D" id="3.20.20.80">
    <property type="entry name" value="Glycosidases"/>
    <property type="match status" value="1"/>
</dbReference>
<dbReference type="Pfam" id="PF00128">
    <property type="entry name" value="Alpha-amylase"/>
    <property type="match status" value="1"/>
</dbReference>
<evidence type="ECO:0000256" key="4">
    <source>
        <dbReference type="ARBA" id="ARBA00022600"/>
    </source>
</evidence>
<dbReference type="NCBIfam" id="NF003811">
    <property type="entry name" value="PRK05402.1"/>
    <property type="match status" value="1"/>
</dbReference>
<feature type="active site" description="Proton donor" evidence="9 10">
    <location>
        <position position="359"/>
    </location>
</feature>
<dbReference type="NCBIfam" id="TIGR01515">
    <property type="entry name" value="branching_enzym"/>
    <property type="match status" value="1"/>
</dbReference>
<dbReference type="Pfam" id="PF02922">
    <property type="entry name" value="CBM_48"/>
    <property type="match status" value="1"/>
</dbReference>
<evidence type="ECO:0000256" key="3">
    <source>
        <dbReference type="ARBA" id="ARBA00009000"/>
    </source>
</evidence>
<keyword evidence="5 9" id="KW-0328">Glycosyltransferase</keyword>
<dbReference type="CDD" id="cd02855">
    <property type="entry name" value="E_set_GBE_prok_N"/>
    <property type="match status" value="1"/>
</dbReference>
<dbReference type="InterPro" id="IPR013783">
    <property type="entry name" value="Ig-like_fold"/>
</dbReference>
<dbReference type="Gene3D" id="2.60.40.10">
    <property type="entry name" value="Immunoglobulins"/>
    <property type="match status" value="1"/>
</dbReference>
<dbReference type="InterPro" id="IPR013780">
    <property type="entry name" value="Glyco_hydro_b"/>
</dbReference>
<dbReference type="AlphaFoldDB" id="A0A934NDJ8"/>
<dbReference type="InterPro" id="IPR006048">
    <property type="entry name" value="A-amylase/branching_C"/>
</dbReference>
<gene>
    <name evidence="9 12" type="primary">glgB</name>
    <name evidence="12" type="ORF">JF888_15995</name>
</gene>
<feature type="active site" description="Nucleophile" evidence="9 10">
    <location>
        <position position="306"/>
    </location>
</feature>
<accession>A0A934NDJ8</accession>
<dbReference type="PANTHER" id="PTHR43651:SF3">
    <property type="entry name" value="1,4-ALPHA-GLUCAN-BRANCHING ENZYME"/>
    <property type="match status" value="1"/>
</dbReference>
<name>A0A934NDJ8_9BACT</name>
<keyword evidence="4 9" id="KW-0321">Glycogen metabolism</keyword>
<dbReference type="HAMAP" id="MF_00685">
    <property type="entry name" value="GlgB"/>
    <property type="match status" value="1"/>
</dbReference>
<dbReference type="PANTHER" id="PTHR43651">
    <property type="entry name" value="1,4-ALPHA-GLUCAN-BRANCHING ENZYME"/>
    <property type="match status" value="1"/>
</dbReference>
<comment type="function">
    <text evidence="9">Catalyzes the formation of the alpha-1,6-glucosidic linkages in glycogen by scission of a 1,4-alpha-linked oligosaccharide from growing alpha-1,4-glucan chains and the subsequent attachment of the oligosaccharide to the alpha-1,6 position.</text>
</comment>
<dbReference type="GO" id="GO:0003844">
    <property type="term" value="F:1,4-alpha-glucan branching enzyme activity"/>
    <property type="evidence" value="ECO:0007669"/>
    <property type="project" value="UniProtKB-UniRule"/>
</dbReference>
<dbReference type="EMBL" id="JAEKNQ010000064">
    <property type="protein sequence ID" value="MBJ7604656.1"/>
    <property type="molecule type" value="Genomic_DNA"/>
</dbReference>
<sequence>MRSLITDSDLYLFNEGSHFHLADKLGAHPLQGGTQMAVWAPNAEYVSVIGDHNGWDKGAQPLQRRGDSGIWEAFLPGLGPGAVYKYHIVGPHGFHRVDKADPLARFAEVAPRQGSVVWDLAYEWGDAEWRQLRGQSSAAREAWSIYEVHLGSWRRAPGEGNRSLSYRELASQLADYVEWLGFTHVELLPVMEHPFFGSWGYQVTGFFAPSSRYGTPQDFKYLVDHLHQRGIGVILDWVPSHFPTDAHGLGYFDGTHLYEHSDPRQGFHPEWNSNIFNYSRHEVRSFLISSALWWLEEYHADGLRVDGVASMLYLDYARKRGEWLPNERGGRENLGAVELLRRMNSAIYAARPDAETIAEESTSWPAVSRPTYLGGLGFGMKWDLGWMHDTLEYLELEGIHRKFHHGNLTFRRLYAFTENFVLPLSHDEVVYGKGSLLTKMPGDDWQKFANLRLLLGWMWASPGKKLLFMGGEFGQRAEWNHDSSLDWYLTGDDRHAGIQRWLRDLNELYRREPALHRLDFDAGGFEWVDANDSEQSVISLLRTDGERSVLAAFNFTPVPRPGYRLGVPDEGYWRELLNSDAAEYCGSGWGNQGGVSTTPVSWHGRPHSLQLTLPPLAAVFFGLAEAQELEANPHQTRE</sequence>
<dbReference type="InterPro" id="IPR037439">
    <property type="entry name" value="Branching_enzy"/>
</dbReference>
<evidence type="ECO:0000256" key="2">
    <source>
        <dbReference type="ARBA" id="ARBA00004964"/>
    </source>
</evidence>
<comment type="subunit">
    <text evidence="9">Monomer.</text>
</comment>
<dbReference type="InterPro" id="IPR006407">
    <property type="entry name" value="GlgB"/>
</dbReference>
<dbReference type="FunFam" id="2.60.40.1180:FF:000002">
    <property type="entry name" value="1,4-alpha-glucan branching enzyme GlgB"/>
    <property type="match status" value="1"/>
</dbReference>
<dbReference type="RefSeq" id="WP_338182625.1">
    <property type="nucleotide sequence ID" value="NZ_JAEKNQ010000064.1"/>
</dbReference>
<evidence type="ECO:0000256" key="8">
    <source>
        <dbReference type="ARBA" id="ARBA00023277"/>
    </source>
</evidence>
<organism evidence="12 13">
    <name type="scientific">Candidatus Dormiibacter inghamiae</name>
    <dbReference type="NCBI Taxonomy" id="3127013"/>
    <lineage>
        <taxon>Bacteria</taxon>
        <taxon>Bacillati</taxon>
        <taxon>Candidatus Dormiibacterota</taxon>
        <taxon>Candidatus Dormibacteria</taxon>
        <taxon>Candidatus Dormibacterales</taxon>
        <taxon>Candidatus Dormibacteraceae</taxon>
        <taxon>Candidatus Dormiibacter</taxon>
    </lineage>
</organism>
<dbReference type="InterPro" id="IPR044143">
    <property type="entry name" value="GlgB_N_E_set_prok"/>
</dbReference>
<comment type="caution">
    <text evidence="12">The sequence shown here is derived from an EMBL/GenBank/DDBJ whole genome shotgun (WGS) entry which is preliminary data.</text>
</comment>
<keyword evidence="6 9" id="KW-0808">Transferase</keyword>
<proteinExistence type="inferred from homology"/>
<dbReference type="Pfam" id="PF02806">
    <property type="entry name" value="Alpha-amylase_C"/>
    <property type="match status" value="1"/>
</dbReference>
<dbReference type="Gene3D" id="2.60.40.1180">
    <property type="entry name" value="Golgi alpha-mannosidase II"/>
    <property type="match status" value="1"/>
</dbReference>
<keyword evidence="7 9" id="KW-0320">Glycogen biosynthesis</keyword>
<dbReference type="EC" id="2.4.1.18" evidence="9"/>
<dbReference type="InterPro" id="IPR017853">
    <property type="entry name" value="GH"/>
</dbReference>